<dbReference type="EMBL" id="CP017637">
    <property type="protein sequence ID" value="APG12207.1"/>
    <property type="molecule type" value="Genomic_DNA"/>
</dbReference>
<name>A0A1L3FFW6_BRAJP</name>
<sequence length="104" mass="11989">MVDLNALTRANADRWSKAKLTRDRKPNHSYFVVMRGYGRKGMEAVVYPEITAAGVIERLKSGEWDKVVFIHRIADGLVEDVTDELIDRAEILAEMERAWRRTRG</sequence>
<reference evidence="1 2" key="1">
    <citation type="submission" date="2016-11" db="EMBL/GenBank/DDBJ databases">
        <title>Complete Genome Sequence of Bradyrhizobium sp. strain J5, an isolated from soybean nodule in Hokkaido.</title>
        <authorList>
            <person name="Kanehara K."/>
        </authorList>
    </citation>
    <scope>NUCLEOTIDE SEQUENCE [LARGE SCALE GENOMIC DNA]</scope>
    <source>
        <strain evidence="1 2">J5</strain>
    </source>
</reference>
<accession>A0A1L3FFW6</accession>
<dbReference type="RefSeq" id="WP_071914232.1">
    <property type="nucleotide sequence ID" value="NZ_CP017637.1"/>
</dbReference>
<protein>
    <submittedName>
        <fullName evidence="1">Uncharacterized protein</fullName>
    </submittedName>
</protein>
<proteinExistence type="predicted"/>
<dbReference type="Proteomes" id="UP000181962">
    <property type="component" value="Chromosome"/>
</dbReference>
<dbReference type="AlphaFoldDB" id="A0A1L3FFW6"/>
<organism evidence="1 2">
    <name type="scientific">Bradyrhizobium japonicum</name>
    <dbReference type="NCBI Taxonomy" id="375"/>
    <lineage>
        <taxon>Bacteria</taxon>
        <taxon>Pseudomonadati</taxon>
        <taxon>Pseudomonadota</taxon>
        <taxon>Alphaproteobacteria</taxon>
        <taxon>Hyphomicrobiales</taxon>
        <taxon>Nitrobacteraceae</taxon>
        <taxon>Bradyrhizobium</taxon>
    </lineage>
</organism>
<evidence type="ECO:0000313" key="2">
    <source>
        <dbReference type="Proteomes" id="UP000181962"/>
    </source>
</evidence>
<gene>
    <name evidence="1" type="ORF">BKD09_28120</name>
</gene>
<evidence type="ECO:0000313" key="1">
    <source>
        <dbReference type="EMBL" id="APG12207.1"/>
    </source>
</evidence>